<protein>
    <submittedName>
        <fullName evidence="1">Uncharacterized protein</fullName>
    </submittedName>
</protein>
<evidence type="ECO:0000313" key="2">
    <source>
        <dbReference type="Proteomes" id="UP001062846"/>
    </source>
</evidence>
<sequence length="161" mass="18693">MARYKQLIGYLKKKATTEQEVEQMARAYLLYLFGATLYPGGRSKLWAYEVLRMYMPKCKHPDLSTLPRVLIWSKKNMGKKEGRGDLNAFRLYLDDLRASQINWDLWRVAGAKPEYLAKSRAVTASRVLLESTFSWQWYLGDRVTRQSLGYAKFHVPGPLPP</sequence>
<keyword evidence="2" id="KW-1185">Reference proteome</keyword>
<reference evidence="1" key="1">
    <citation type="submission" date="2022-02" db="EMBL/GenBank/DDBJ databases">
        <title>Plant Genome Project.</title>
        <authorList>
            <person name="Zhang R.-G."/>
        </authorList>
    </citation>
    <scope>NUCLEOTIDE SEQUENCE</scope>
    <source>
        <strain evidence="1">AT1</strain>
    </source>
</reference>
<comment type="caution">
    <text evidence="1">The sequence shown here is derived from an EMBL/GenBank/DDBJ whole genome shotgun (WGS) entry which is preliminary data.</text>
</comment>
<gene>
    <name evidence="1" type="ORF">RHMOL_Rhmol04G0201900</name>
</gene>
<accession>A0ACC0P2F8</accession>
<name>A0ACC0P2F8_RHOML</name>
<dbReference type="EMBL" id="CM046391">
    <property type="protein sequence ID" value="KAI8559790.1"/>
    <property type="molecule type" value="Genomic_DNA"/>
</dbReference>
<dbReference type="Proteomes" id="UP001062846">
    <property type="component" value="Chromosome 4"/>
</dbReference>
<evidence type="ECO:0000313" key="1">
    <source>
        <dbReference type="EMBL" id="KAI8559790.1"/>
    </source>
</evidence>
<organism evidence="1 2">
    <name type="scientific">Rhododendron molle</name>
    <name type="common">Chinese azalea</name>
    <name type="synonym">Azalea mollis</name>
    <dbReference type="NCBI Taxonomy" id="49168"/>
    <lineage>
        <taxon>Eukaryota</taxon>
        <taxon>Viridiplantae</taxon>
        <taxon>Streptophyta</taxon>
        <taxon>Embryophyta</taxon>
        <taxon>Tracheophyta</taxon>
        <taxon>Spermatophyta</taxon>
        <taxon>Magnoliopsida</taxon>
        <taxon>eudicotyledons</taxon>
        <taxon>Gunneridae</taxon>
        <taxon>Pentapetalae</taxon>
        <taxon>asterids</taxon>
        <taxon>Ericales</taxon>
        <taxon>Ericaceae</taxon>
        <taxon>Ericoideae</taxon>
        <taxon>Rhodoreae</taxon>
        <taxon>Rhododendron</taxon>
    </lineage>
</organism>
<proteinExistence type="predicted"/>